<evidence type="ECO:0000259" key="6">
    <source>
        <dbReference type="Pfam" id="PF11762"/>
    </source>
</evidence>
<dbReference type="GO" id="GO:0046872">
    <property type="term" value="F:metal ion binding"/>
    <property type="evidence" value="ECO:0007669"/>
    <property type="project" value="UniProtKB-KW"/>
</dbReference>
<keyword evidence="1" id="KW-0479">Metal-binding</keyword>
<dbReference type="Pfam" id="PF11762">
    <property type="entry name" value="Arabinose_Iso_C"/>
    <property type="match status" value="1"/>
</dbReference>
<dbReference type="InterPro" id="IPR024664">
    <property type="entry name" value="Ara_Isoase_C"/>
</dbReference>
<dbReference type="InterPro" id="IPR004216">
    <property type="entry name" value="Fuc/Ara_isomerase_C"/>
</dbReference>
<comment type="caution">
    <text evidence="7">The sequence shown here is derived from an EMBL/GenBank/DDBJ whole genome shotgun (WGS) entry which is preliminary data.</text>
</comment>
<dbReference type="OrthoDB" id="3194672at2"/>
<evidence type="ECO:0000313" key="8">
    <source>
        <dbReference type="Proteomes" id="UP000256388"/>
    </source>
</evidence>
<dbReference type="Proteomes" id="UP000256388">
    <property type="component" value="Unassembled WGS sequence"/>
</dbReference>
<dbReference type="PANTHER" id="PTHR38464:SF1">
    <property type="entry name" value="L-ARABINOSE ISOMERASE"/>
    <property type="match status" value="1"/>
</dbReference>
<dbReference type="InterPro" id="IPR003762">
    <property type="entry name" value="Lara_isomerase"/>
</dbReference>
<dbReference type="GO" id="GO:0008733">
    <property type="term" value="F:L-arabinose isomerase activity"/>
    <property type="evidence" value="ECO:0007669"/>
    <property type="project" value="InterPro"/>
</dbReference>
<dbReference type="AlphaFoldDB" id="A0A347ZWU0"/>
<dbReference type="SUPFAM" id="SSF53743">
    <property type="entry name" value="FucI/AraA N-terminal and middle domains"/>
    <property type="match status" value="1"/>
</dbReference>
<keyword evidence="2" id="KW-0054">Arabinose catabolism</keyword>
<dbReference type="GO" id="GO:0019569">
    <property type="term" value="P:L-arabinose catabolic process to D-xylulose 5-phosphate"/>
    <property type="evidence" value="ECO:0007669"/>
    <property type="project" value="TreeGrafter"/>
</dbReference>
<dbReference type="PIRSF" id="PIRSF001478">
    <property type="entry name" value="L-ara_isomerase"/>
    <property type="match status" value="1"/>
</dbReference>
<keyword evidence="4 7" id="KW-0413">Isomerase</keyword>
<organism evidence="7 8">
    <name type="scientific">Pelolinea submarina</name>
    <dbReference type="NCBI Taxonomy" id="913107"/>
    <lineage>
        <taxon>Bacteria</taxon>
        <taxon>Bacillati</taxon>
        <taxon>Chloroflexota</taxon>
        <taxon>Anaerolineae</taxon>
        <taxon>Anaerolineales</taxon>
        <taxon>Anaerolineaceae</taxon>
        <taxon>Pelolinea</taxon>
    </lineage>
</organism>
<evidence type="ECO:0000256" key="1">
    <source>
        <dbReference type="ARBA" id="ARBA00022723"/>
    </source>
</evidence>
<name>A0A347ZWU0_9CHLR</name>
<evidence type="ECO:0000256" key="3">
    <source>
        <dbReference type="ARBA" id="ARBA00023211"/>
    </source>
</evidence>
<evidence type="ECO:0000256" key="5">
    <source>
        <dbReference type="ARBA" id="ARBA00023277"/>
    </source>
</evidence>
<gene>
    <name evidence="7" type="ORF">DFR64_2918</name>
</gene>
<evidence type="ECO:0000256" key="4">
    <source>
        <dbReference type="ARBA" id="ARBA00023235"/>
    </source>
</evidence>
<reference evidence="7 8" key="1">
    <citation type="submission" date="2018-08" db="EMBL/GenBank/DDBJ databases">
        <title>Genomic Encyclopedia of Type Strains, Phase IV (KMG-IV): sequencing the most valuable type-strain genomes for metagenomic binning, comparative biology and taxonomic classification.</title>
        <authorList>
            <person name="Goeker M."/>
        </authorList>
    </citation>
    <scope>NUCLEOTIDE SEQUENCE [LARGE SCALE GENOMIC DNA]</scope>
    <source>
        <strain evidence="7 8">DSM 23923</strain>
    </source>
</reference>
<dbReference type="InterPro" id="IPR009015">
    <property type="entry name" value="Fucose_isomerase_N/cen_sf"/>
</dbReference>
<proteinExistence type="predicted"/>
<evidence type="ECO:0000313" key="7">
    <source>
        <dbReference type="EMBL" id="REG05514.1"/>
    </source>
</evidence>
<keyword evidence="8" id="KW-1185">Reference proteome</keyword>
<protein>
    <submittedName>
        <fullName evidence="7">L-arabinose isomerase</fullName>
    </submittedName>
</protein>
<evidence type="ECO:0000256" key="2">
    <source>
        <dbReference type="ARBA" id="ARBA00022935"/>
    </source>
</evidence>
<dbReference type="PANTHER" id="PTHR38464">
    <property type="entry name" value="L-ARABINOSE ISOMERASE"/>
    <property type="match status" value="1"/>
</dbReference>
<dbReference type="InterPro" id="IPR038583">
    <property type="entry name" value="AraA_N_sf"/>
</dbReference>
<dbReference type="GO" id="GO:0005829">
    <property type="term" value="C:cytosol"/>
    <property type="evidence" value="ECO:0007669"/>
    <property type="project" value="TreeGrafter"/>
</dbReference>
<dbReference type="EMBL" id="QUMS01000005">
    <property type="protein sequence ID" value="REG05514.1"/>
    <property type="molecule type" value="Genomic_DNA"/>
</dbReference>
<dbReference type="RefSeq" id="WP_116226172.1">
    <property type="nucleotide sequence ID" value="NZ_AP018437.1"/>
</dbReference>
<sequence length="462" mass="50531">MSNKPKVGILAMALLEDDYNKTAHVRPMAQKVADRIAEIIGKYAETVCPPLVEEEHQAEKAAEMFNAAGVDLIVAVEIAYTKGIVPTRCFLNTTAPVVVWNTQQIEFLPEDADFDLIMVNSGMAGVPEMTSALLRIGRPFWMVTSLMDDPKGHQQLADYINAAGIIHRLKTARIAVFGHAFEGMTDLMIDQLSLRQDVGPVCWPVEPEKVAVAMGEIPDAEVQALMDKESGRYQIDIAKEQFENSCRLALALEKVTRDGNFDAVASFDQIWMTDPRVGIIPSYGTGRLCELGIPCSTEADITTVTAMLILQAIAGKATFLENYVVDYKRDAIILSHDGHGNPAMAAKPADVALKHSIYYEGVKGFGAGLEFAYAPGPVTNLSLVPVRGKWRLIISEGESIAIKPRPVAAPQMLFKPKSLPITEWCNAWCKAGSPHHQALAFGHLSDLIKIYAEMQGLEVVEV</sequence>
<keyword evidence="5" id="KW-0119">Carbohydrate metabolism</keyword>
<dbReference type="Gene3D" id="3.40.50.10940">
    <property type="match status" value="1"/>
</dbReference>
<dbReference type="SUPFAM" id="SSF50443">
    <property type="entry name" value="FucI/AraA C-terminal domain-like"/>
    <property type="match status" value="1"/>
</dbReference>
<accession>A0A347ZWU0</accession>
<keyword evidence="3" id="KW-0464">Manganese</keyword>
<feature type="domain" description="L-arabinose isomerase C-terminal" evidence="6">
    <location>
        <begin position="317"/>
        <end position="458"/>
    </location>
</feature>